<dbReference type="Proteomes" id="UP001056374">
    <property type="component" value="Chromosome"/>
</dbReference>
<dbReference type="RefSeq" id="WP_252549493.1">
    <property type="nucleotide sequence ID" value="NZ_CP099468.1"/>
</dbReference>
<dbReference type="NCBIfam" id="NF038076">
    <property type="entry name" value="fam_STM4015"/>
    <property type="match status" value="1"/>
</dbReference>
<protein>
    <submittedName>
        <fullName evidence="1">STM4015 family protein</fullName>
    </submittedName>
</protein>
<organism evidence="1 2">
    <name type="scientific">Streptomyces phaeoluteigriseus</name>
    <dbReference type="NCBI Taxonomy" id="114686"/>
    <lineage>
        <taxon>Bacteria</taxon>
        <taxon>Bacillati</taxon>
        <taxon>Actinomycetota</taxon>
        <taxon>Actinomycetes</taxon>
        <taxon>Kitasatosporales</taxon>
        <taxon>Streptomycetaceae</taxon>
        <taxon>Streptomyces</taxon>
        <taxon>Streptomyces aurantiacus group</taxon>
    </lineage>
</organism>
<sequence>MDHIAELHGLPVHHFPAPGQDAGTLPAAETVAWRLSTDEDRGGESFEEGWERFLDTVDPARVRALVLGVGAYGSELDAADPATTAKLLADAAGRLTGLEALYLADLTFEECELSWIVQGDVTPILAAYPRLEELAVRGSNGGFDGEPGLDLTPIRHERLRTLRFENGGLPSSVARGVAASDLPALERLDMWLGTEDYGRDASVADLAPILDGGRLPALRDLGLRNADIQDEIAAAVAAAPVVARLSTLRLSLGTLGDAGAEALLGGQPLTHLAELDLHHHYLSEPMTGRLREALEPSGVRVDLDDRQRADAEGHGRYVSAGE</sequence>
<accession>A0ABY4Z7E1</accession>
<dbReference type="EMBL" id="CP099468">
    <property type="protein sequence ID" value="USQ84969.1"/>
    <property type="molecule type" value="Genomic_DNA"/>
</dbReference>
<dbReference type="Gene3D" id="3.80.10.10">
    <property type="entry name" value="Ribonuclease Inhibitor"/>
    <property type="match status" value="1"/>
</dbReference>
<dbReference type="SUPFAM" id="SSF52047">
    <property type="entry name" value="RNI-like"/>
    <property type="match status" value="1"/>
</dbReference>
<evidence type="ECO:0000313" key="2">
    <source>
        <dbReference type="Proteomes" id="UP001056374"/>
    </source>
</evidence>
<evidence type="ECO:0000313" key="1">
    <source>
        <dbReference type="EMBL" id="USQ84969.1"/>
    </source>
</evidence>
<name>A0ABY4Z7E1_9ACTN</name>
<proteinExistence type="predicted"/>
<dbReference type="InterPro" id="IPR032675">
    <property type="entry name" value="LRR_dom_sf"/>
</dbReference>
<keyword evidence="2" id="KW-1185">Reference proteome</keyword>
<dbReference type="InterPro" id="IPR047722">
    <property type="entry name" value="STM4015-like"/>
</dbReference>
<gene>
    <name evidence="1" type="ORF">NFX46_14935</name>
</gene>
<reference evidence="1" key="1">
    <citation type="submission" date="2022-06" db="EMBL/GenBank/DDBJ databases">
        <title>Complete genome sequence of soil microorganisms Streptomyces sp. Qhu-M197 isolated from Alpine meadows habitats on the Tibetan Plateau.</title>
        <authorList>
            <person name="Zhang B."/>
            <person name="Xiang X."/>
            <person name="Fan J."/>
        </authorList>
    </citation>
    <scope>NUCLEOTIDE SEQUENCE</scope>
    <source>
        <strain evidence="1">Qhu-M197</strain>
    </source>
</reference>